<dbReference type="SUPFAM" id="SSF53067">
    <property type="entry name" value="Actin-like ATPase domain"/>
    <property type="match status" value="1"/>
</dbReference>
<dbReference type="InterPro" id="IPR043129">
    <property type="entry name" value="ATPase_NBD"/>
</dbReference>
<dbReference type="InterPro" id="IPR000600">
    <property type="entry name" value="ROK"/>
</dbReference>
<evidence type="ECO:0000256" key="1">
    <source>
        <dbReference type="ARBA" id="ARBA00006479"/>
    </source>
</evidence>
<dbReference type="PANTHER" id="PTHR18964:SF149">
    <property type="entry name" value="BIFUNCTIONAL UDP-N-ACETYLGLUCOSAMINE 2-EPIMERASE_N-ACETYLMANNOSAMINE KINASE"/>
    <property type="match status" value="1"/>
</dbReference>
<gene>
    <name evidence="2" type="ORF">DES36_11423</name>
</gene>
<reference evidence="2 3" key="1">
    <citation type="submission" date="2018-06" db="EMBL/GenBank/DDBJ databases">
        <title>Genomic Encyclopedia of Type Strains, Phase IV (KMG-IV): sequencing the most valuable type-strain genomes for metagenomic binning, comparative biology and taxonomic classification.</title>
        <authorList>
            <person name="Goeker M."/>
        </authorList>
    </citation>
    <scope>NUCLEOTIDE SEQUENCE [LARGE SCALE GENOMIC DNA]</scope>
    <source>
        <strain evidence="2 3">DSM 22112</strain>
    </source>
</reference>
<evidence type="ECO:0000313" key="2">
    <source>
        <dbReference type="EMBL" id="RBP61341.1"/>
    </source>
</evidence>
<dbReference type="PANTHER" id="PTHR18964">
    <property type="entry name" value="ROK (REPRESSOR, ORF, KINASE) FAMILY"/>
    <property type="match status" value="1"/>
</dbReference>
<dbReference type="PROSITE" id="PS01125">
    <property type="entry name" value="ROK"/>
    <property type="match status" value="1"/>
</dbReference>
<dbReference type="OrthoDB" id="9810372at2"/>
<accession>A0A366I1S4</accession>
<keyword evidence="3" id="KW-1185">Reference proteome</keyword>
<organism evidence="2 3">
    <name type="scientific">Alkalibaculum bacchi</name>
    <dbReference type="NCBI Taxonomy" id="645887"/>
    <lineage>
        <taxon>Bacteria</taxon>
        <taxon>Bacillati</taxon>
        <taxon>Bacillota</taxon>
        <taxon>Clostridia</taxon>
        <taxon>Eubacteriales</taxon>
        <taxon>Eubacteriaceae</taxon>
        <taxon>Alkalibaculum</taxon>
    </lineage>
</organism>
<keyword evidence="2" id="KW-0418">Kinase</keyword>
<name>A0A366I1S4_9FIRM</name>
<dbReference type="GO" id="GO:0016301">
    <property type="term" value="F:kinase activity"/>
    <property type="evidence" value="ECO:0007669"/>
    <property type="project" value="UniProtKB-KW"/>
</dbReference>
<sequence>MNKFKIGIDIGGTKIAYGLFNDKKEIVYRHRASTDPTTTIEKFVRDTVNDIEFILKENQLTKEHLQGIGMGFPSYVDFEQGLVVFTSNMINLNHFYARDTFQEYFPNSQILVDNDTNLAAIAEHRYGAGKNLKNFLYTALSTGIGSGFIINNDIFRGDYGGAGESGHMIINPEKGIQCGCENNGCFMSFASGSMIVKHIANELRNGRQSIIAEMVGGDFEKITAEHLNLAFTQGDPLAEQMLDQIGYYIGLYVYNMFMSLNFNTYIFGGGMVNFGEPLLERIQKSFDHFNHQKDQIIHLKKAELGNDFGIIGAVELLD</sequence>
<comment type="similarity">
    <text evidence="1">Belongs to the ROK (NagC/XylR) family.</text>
</comment>
<dbReference type="RefSeq" id="WP_113921169.1">
    <property type="nucleotide sequence ID" value="NZ_CALNCS010000139.1"/>
</dbReference>
<keyword evidence="2" id="KW-0808">Transferase</keyword>
<evidence type="ECO:0000313" key="3">
    <source>
        <dbReference type="Proteomes" id="UP000253490"/>
    </source>
</evidence>
<proteinExistence type="inferred from homology"/>
<dbReference type="Pfam" id="PF00480">
    <property type="entry name" value="ROK"/>
    <property type="match status" value="1"/>
</dbReference>
<dbReference type="InterPro" id="IPR049874">
    <property type="entry name" value="ROK_cs"/>
</dbReference>
<dbReference type="AlphaFoldDB" id="A0A366I1S4"/>
<dbReference type="Gene3D" id="3.30.420.40">
    <property type="match status" value="2"/>
</dbReference>
<dbReference type="Proteomes" id="UP000253490">
    <property type="component" value="Unassembled WGS sequence"/>
</dbReference>
<comment type="caution">
    <text evidence="2">The sequence shown here is derived from an EMBL/GenBank/DDBJ whole genome shotgun (WGS) entry which is preliminary data.</text>
</comment>
<dbReference type="EMBL" id="QNRX01000014">
    <property type="protein sequence ID" value="RBP61341.1"/>
    <property type="molecule type" value="Genomic_DNA"/>
</dbReference>
<protein>
    <submittedName>
        <fullName evidence="2">Glucokinase</fullName>
    </submittedName>
</protein>